<gene>
    <name evidence="2" type="ORF">AMON00008_LOCUS27232</name>
</gene>
<accession>A0A7S4QXT0</accession>
<dbReference type="EMBL" id="HBNR01039348">
    <property type="protein sequence ID" value="CAE4597191.1"/>
    <property type="molecule type" value="Transcribed_RNA"/>
</dbReference>
<dbReference type="InterPro" id="IPR010699">
    <property type="entry name" value="DUF1275"/>
</dbReference>
<name>A0A7S4QXT0_9DINO</name>
<dbReference type="Pfam" id="PF06912">
    <property type="entry name" value="DUF1275"/>
    <property type="match status" value="1"/>
</dbReference>
<evidence type="ECO:0000313" key="2">
    <source>
        <dbReference type="EMBL" id="CAE4597191.1"/>
    </source>
</evidence>
<sequence>MGKKPTLDERKDFGKILGVAGFYCILSGVLNGVAVSELGTPVGYTSGPCVNAGRFLAQGDLTAWWKILGISLNFYAGGILAGVTGSDCDSIFEGKVSLGMLFSACLLAVGTFCKRSLSRPILAIQVLAFSQGLLNAITSKFSAAPLRATHTAGGMTDAALTIGQTLVAMSKGQKPPALRKAILNAVCSVGMIVGGFGSILSYKRVGSLAGYQCAAALAASAFVLPAILPSPASAEETEKEKFKAA</sequence>
<keyword evidence="1" id="KW-1133">Transmembrane helix</keyword>
<keyword evidence="1" id="KW-0472">Membrane</keyword>
<evidence type="ECO:0000256" key="1">
    <source>
        <dbReference type="SAM" id="Phobius"/>
    </source>
</evidence>
<feature type="transmembrane region" description="Helical" evidence="1">
    <location>
        <begin position="96"/>
        <end position="113"/>
    </location>
</feature>
<keyword evidence="1" id="KW-0812">Transmembrane</keyword>
<organism evidence="2">
    <name type="scientific">Alexandrium monilatum</name>
    <dbReference type="NCBI Taxonomy" id="311494"/>
    <lineage>
        <taxon>Eukaryota</taxon>
        <taxon>Sar</taxon>
        <taxon>Alveolata</taxon>
        <taxon>Dinophyceae</taxon>
        <taxon>Gonyaulacales</taxon>
        <taxon>Pyrocystaceae</taxon>
        <taxon>Alexandrium</taxon>
    </lineage>
</organism>
<dbReference type="PANTHER" id="PTHR37314">
    <property type="entry name" value="SLR0142 PROTEIN"/>
    <property type="match status" value="1"/>
</dbReference>
<feature type="transmembrane region" description="Helical" evidence="1">
    <location>
        <begin position="208"/>
        <end position="228"/>
    </location>
</feature>
<proteinExistence type="predicted"/>
<evidence type="ECO:0008006" key="3">
    <source>
        <dbReference type="Google" id="ProtNLM"/>
    </source>
</evidence>
<dbReference type="AlphaFoldDB" id="A0A7S4QXT0"/>
<reference evidence="2" key="1">
    <citation type="submission" date="2021-01" db="EMBL/GenBank/DDBJ databases">
        <authorList>
            <person name="Corre E."/>
            <person name="Pelletier E."/>
            <person name="Niang G."/>
            <person name="Scheremetjew M."/>
            <person name="Finn R."/>
            <person name="Kale V."/>
            <person name="Holt S."/>
            <person name="Cochrane G."/>
            <person name="Meng A."/>
            <person name="Brown T."/>
            <person name="Cohen L."/>
        </authorList>
    </citation>
    <scope>NUCLEOTIDE SEQUENCE</scope>
    <source>
        <strain evidence="2">CCMP3105</strain>
    </source>
</reference>
<feature type="transmembrane region" description="Helical" evidence="1">
    <location>
        <begin position="63"/>
        <end position="84"/>
    </location>
</feature>
<dbReference type="PANTHER" id="PTHR37314:SF4">
    <property type="entry name" value="UPF0700 TRANSMEMBRANE PROTEIN YOAK"/>
    <property type="match status" value="1"/>
</dbReference>
<feature type="transmembrane region" description="Helical" evidence="1">
    <location>
        <begin position="181"/>
        <end position="202"/>
    </location>
</feature>
<protein>
    <recommendedName>
        <fullName evidence="3">DUF1275 domain-containing protein</fullName>
    </recommendedName>
</protein>